<proteinExistence type="predicted"/>
<sequence>MKTEIIEALALELTKATIADTDPLTINIKSADLWVKTYQESLKAVEEALKELKPKPKATSKPISGMS</sequence>
<evidence type="ECO:0000313" key="2">
    <source>
        <dbReference type="Proteomes" id="UP000439424"/>
    </source>
</evidence>
<dbReference type="EMBL" id="WPIP01000562">
    <property type="protein sequence ID" value="MVM94220.1"/>
    <property type="molecule type" value="Genomic_DNA"/>
</dbReference>
<protein>
    <submittedName>
        <fullName evidence="1">Uncharacterized protein</fullName>
    </submittedName>
</protein>
<gene>
    <name evidence="1" type="ORF">GNY86_22055</name>
</gene>
<dbReference type="RefSeq" id="WP_042791340.1">
    <property type="nucleotide sequence ID" value="NZ_CP009257.1"/>
</dbReference>
<dbReference type="Proteomes" id="UP000439424">
    <property type="component" value="Unassembled WGS sequence"/>
</dbReference>
<dbReference type="KEGG" id="abau:IX87_00245"/>
<organism evidence="1 2">
    <name type="scientific">Acinetobacter baumannii</name>
    <dbReference type="NCBI Taxonomy" id="470"/>
    <lineage>
        <taxon>Bacteria</taxon>
        <taxon>Pseudomonadati</taxon>
        <taxon>Pseudomonadota</taxon>
        <taxon>Gammaproteobacteria</taxon>
        <taxon>Moraxellales</taxon>
        <taxon>Moraxellaceae</taxon>
        <taxon>Acinetobacter</taxon>
        <taxon>Acinetobacter calcoaceticus/baumannii complex</taxon>
    </lineage>
</organism>
<reference evidence="1 2" key="1">
    <citation type="submission" date="2019-11" db="EMBL/GenBank/DDBJ databases">
        <title>Multidrug-resistant Acinetobacter baumannii moving toward extensively drug-resistant over fifteen years in South of Brazil.</title>
        <authorList>
            <person name="Fedrigo N.H."/>
            <person name="Cerdeira L."/>
            <person name="Fuga B."/>
            <person name="Marini P.V.B."/>
            <person name="Shinohara D.R."/>
            <person name="Carrara-Marroni F.E."/>
            <person name="Lincopan N."/>
            <person name="Tognim M.C.B."/>
        </authorList>
    </citation>
    <scope>NUCLEOTIDE SEQUENCE [LARGE SCALE GENOMIC DNA]</scope>
    <source>
        <strain evidence="1 2">Ac576</strain>
    </source>
</reference>
<name>A0A6G0V9I7_ACIBA</name>
<evidence type="ECO:0000313" key="1">
    <source>
        <dbReference type="EMBL" id="MVM94220.1"/>
    </source>
</evidence>
<accession>A0A6G0V9I7</accession>
<comment type="caution">
    <text evidence="1">The sequence shown here is derived from an EMBL/GenBank/DDBJ whole genome shotgun (WGS) entry which is preliminary data.</text>
</comment>
<dbReference type="AlphaFoldDB" id="A0A6G0V9I7"/>